<dbReference type="RefSeq" id="WP_128387585.1">
    <property type="nucleotide sequence ID" value="NZ_CP035037.1"/>
</dbReference>
<evidence type="ECO:0000256" key="5">
    <source>
        <dbReference type="ARBA" id="ARBA00022692"/>
    </source>
</evidence>
<evidence type="ECO:0000256" key="6">
    <source>
        <dbReference type="ARBA" id="ARBA00022989"/>
    </source>
</evidence>
<dbReference type="InterPro" id="IPR007387">
    <property type="entry name" value="TRAP_DctQ"/>
</dbReference>
<gene>
    <name evidence="11" type="ORF">Leucomu_13975</name>
</gene>
<keyword evidence="12" id="KW-1185">Reference proteome</keyword>
<evidence type="ECO:0000313" key="11">
    <source>
        <dbReference type="EMBL" id="QAB18874.1"/>
    </source>
</evidence>
<feature type="transmembrane region" description="Helical" evidence="9">
    <location>
        <begin position="142"/>
        <end position="162"/>
    </location>
</feature>
<reference evidence="11 12" key="1">
    <citation type="submission" date="2019-01" db="EMBL/GenBank/DDBJ databases">
        <title>Leucobacter muris sp. nov. isolated from the nose of a laboratory mouse.</title>
        <authorList>
            <person name="Benga L."/>
            <person name="Sproeer C."/>
            <person name="Schumann P."/>
            <person name="Verbarg S."/>
            <person name="Bunk B."/>
            <person name="Engelhardt E."/>
            <person name="Benten P.M."/>
            <person name="Sager M."/>
        </authorList>
    </citation>
    <scope>NUCLEOTIDE SEQUENCE [LARGE SCALE GENOMIC DNA]</scope>
    <source>
        <strain evidence="11 12">DSM 101948</strain>
    </source>
</reference>
<evidence type="ECO:0000256" key="9">
    <source>
        <dbReference type="SAM" id="Phobius"/>
    </source>
</evidence>
<comment type="similarity">
    <text evidence="8">Belongs to the TRAP transporter small permease family.</text>
</comment>
<keyword evidence="3" id="KW-1003">Cell membrane</keyword>
<dbReference type="PANTHER" id="PTHR35011:SF10">
    <property type="entry name" value="TRAP TRANSPORTER SMALL PERMEASE PROTEIN"/>
    <property type="match status" value="1"/>
</dbReference>
<comment type="subcellular location">
    <subcellularLocation>
        <location evidence="1">Cell inner membrane</location>
        <topology evidence="1">Multi-pass membrane protein</topology>
    </subcellularLocation>
</comment>
<evidence type="ECO:0000256" key="8">
    <source>
        <dbReference type="ARBA" id="ARBA00038436"/>
    </source>
</evidence>
<evidence type="ECO:0000256" key="7">
    <source>
        <dbReference type="ARBA" id="ARBA00023136"/>
    </source>
</evidence>
<proteinExistence type="inferred from homology"/>
<name>A0ABX5QIE1_9MICO</name>
<dbReference type="PANTHER" id="PTHR35011">
    <property type="entry name" value="2,3-DIKETO-L-GULONATE TRAP TRANSPORTER SMALL PERMEASE PROTEIN YIAM"/>
    <property type="match status" value="1"/>
</dbReference>
<evidence type="ECO:0000313" key="12">
    <source>
        <dbReference type="Proteomes" id="UP000285768"/>
    </source>
</evidence>
<evidence type="ECO:0000256" key="3">
    <source>
        <dbReference type="ARBA" id="ARBA00022475"/>
    </source>
</evidence>
<keyword evidence="5 9" id="KW-0812">Transmembrane</keyword>
<keyword evidence="4" id="KW-0997">Cell inner membrane</keyword>
<evidence type="ECO:0000256" key="2">
    <source>
        <dbReference type="ARBA" id="ARBA00022448"/>
    </source>
</evidence>
<dbReference type="EMBL" id="CP035037">
    <property type="protein sequence ID" value="QAB18874.1"/>
    <property type="molecule type" value="Genomic_DNA"/>
</dbReference>
<feature type="transmembrane region" description="Helical" evidence="9">
    <location>
        <begin position="21"/>
        <end position="43"/>
    </location>
</feature>
<dbReference type="InterPro" id="IPR055348">
    <property type="entry name" value="DctQ"/>
</dbReference>
<accession>A0ABX5QIE1</accession>
<evidence type="ECO:0000256" key="1">
    <source>
        <dbReference type="ARBA" id="ARBA00004429"/>
    </source>
</evidence>
<dbReference type="Proteomes" id="UP000285768">
    <property type="component" value="Chromosome"/>
</dbReference>
<organism evidence="11 12">
    <name type="scientific">Leucobacter muris</name>
    <dbReference type="NCBI Taxonomy" id="1935379"/>
    <lineage>
        <taxon>Bacteria</taxon>
        <taxon>Bacillati</taxon>
        <taxon>Actinomycetota</taxon>
        <taxon>Actinomycetes</taxon>
        <taxon>Micrococcales</taxon>
        <taxon>Microbacteriaceae</taxon>
        <taxon>Leucobacter</taxon>
    </lineage>
</organism>
<feature type="transmembrane region" description="Helical" evidence="9">
    <location>
        <begin position="63"/>
        <end position="86"/>
    </location>
</feature>
<dbReference type="Pfam" id="PF04290">
    <property type="entry name" value="DctQ"/>
    <property type="match status" value="1"/>
</dbReference>
<keyword evidence="2" id="KW-0813">Transport</keyword>
<evidence type="ECO:0000259" key="10">
    <source>
        <dbReference type="Pfam" id="PF04290"/>
    </source>
</evidence>
<feature type="transmembrane region" description="Helical" evidence="9">
    <location>
        <begin position="98"/>
        <end position="122"/>
    </location>
</feature>
<protein>
    <submittedName>
        <fullName evidence="11">TRAP transporter small permease</fullName>
    </submittedName>
</protein>
<keyword evidence="6 9" id="KW-1133">Transmembrane helix</keyword>
<evidence type="ECO:0000256" key="4">
    <source>
        <dbReference type="ARBA" id="ARBA00022519"/>
    </source>
</evidence>
<feature type="domain" description="Tripartite ATP-independent periplasmic transporters DctQ component" evidence="10">
    <location>
        <begin position="34"/>
        <end position="166"/>
    </location>
</feature>
<sequence length="181" mass="19380">METSAEPGGSAFDRWLKRCSAALGVIAAGALVVLMLATVIDVLVRWTTRASLPGMMEIAETALVASVFLGLAWTSIQGGHVAVTIVTDRLKPGLARAVSVLIWALNAVILAWMTAALLARAVQSTSMSETRFGLVQWPIWPLRWIIAAGVLFWAIVALVNLVRVIRGRTAYGEDAEVVLDA</sequence>
<keyword evidence="7 9" id="KW-0472">Membrane</keyword>